<reference evidence="9" key="1">
    <citation type="journal article" date="2014" name="Int. J. Syst. Evol. Microbiol.">
        <title>Complete genome sequence of Corynebacterium casei LMG S-19264T (=DSM 44701T), isolated from a smear-ripened cheese.</title>
        <authorList>
            <consortium name="US DOE Joint Genome Institute (JGI-PGF)"/>
            <person name="Walter F."/>
            <person name="Albersmeier A."/>
            <person name="Kalinowski J."/>
            <person name="Ruckert C."/>
        </authorList>
    </citation>
    <scope>NUCLEOTIDE SEQUENCE</scope>
    <source>
        <strain evidence="9">JCM 14719</strain>
    </source>
</reference>
<feature type="domain" description="Winged helix-turn-helix transcription repressor HrcA DNA-binding" evidence="8">
    <location>
        <begin position="1"/>
        <end position="72"/>
    </location>
</feature>
<dbReference type="InterPro" id="IPR005104">
    <property type="entry name" value="WHTH_HrcA_DNA-bd"/>
</dbReference>
<dbReference type="SUPFAM" id="SSF46785">
    <property type="entry name" value="Winged helix' DNA-binding domain"/>
    <property type="match status" value="1"/>
</dbReference>
<dbReference type="EMBL" id="BMOF01000007">
    <property type="protein sequence ID" value="GGJ95102.1"/>
    <property type="molecule type" value="Genomic_DNA"/>
</dbReference>
<dbReference type="HAMAP" id="MF_00081">
    <property type="entry name" value="HrcA"/>
    <property type="match status" value="1"/>
</dbReference>
<feature type="domain" description="Heat-inducible transcription repressor HrcA C-terminal" evidence="7">
    <location>
        <begin position="104"/>
        <end position="324"/>
    </location>
</feature>
<dbReference type="RefSeq" id="WP_054672881.1">
    <property type="nucleotide sequence ID" value="NZ_BMOF01000007.1"/>
</dbReference>
<dbReference type="PIRSF" id="PIRSF005485">
    <property type="entry name" value="HrcA"/>
    <property type="match status" value="1"/>
</dbReference>
<protein>
    <recommendedName>
        <fullName evidence="6">Heat-inducible transcription repressor HrcA</fullName>
    </recommendedName>
</protein>
<accession>A0A8J3B4I0</accession>
<dbReference type="Proteomes" id="UP000637720">
    <property type="component" value="Unassembled WGS sequence"/>
</dbReference>
<evidence type="ECO:0000256" key="4">
    <source>
        <dbReference type="ARBA" id="ARBA00023163"/>
    </source>
</evidence>
<keyword evidence="1 6" id="KW-0678">Repressor</keyword>
<evidence type="ECO:0000256" key="1">
    <source>
        <dbReference type="ARBA" id="ARBA00022491"/>
    </source>
</evidence>
<keyword evidence="4 6" id="KW-0804">Transcription</keyword>
<reference evidence="9" key="2">
    <citation type="submission" date="2020-09" db="EMBL/GenBank/DDBJ databases">
        <authorList>
            <person name="Sun Q."/>
            <person name="Ohkuma M."/>
        </authorList>
    </citation>
    <scope>NUCLEOTIDE SEQUENCE</scope>
    <source>
        <strain evidence="9">JCM 14719</strain>
    </source>
</reference>
<keyword evidence="10" id="KW-1185">Reference proteome</keyword>
<name>A0A8J3B4I0_9BACI</name>
<dbReference type="SUPFAM" id="SSF55781">
    <property type="entry name" value="GAF domain-like"/>
    <property type="match status" value="1"/>
</dbReference>
<evidence type="ECO:0000259" key="8">
    <source>
        <dbReference type="Pfam" id="PF03444"/>
    </source>
</evidence>
<dbReference type="InterPro" id="IPR023120">
    <property type="entry name" value="WHTH_transcript_rep_HrcA_IDD"/>
</dbReference>
<dbReference type="Gene3D" id="3.30.450.40">
    <property type="match status" value="1"/>
</dbReference>
<gene>
    <name evidence="6 9" type="primary">hrcA</name>
    <name evidence="9" type="ORF">GCM10007043_06120</name>
</gene>
<dbReference type="Gene3D" id="3.30.390.60">
    <property type="entry name" value="Heat-inducible transcription repressor hrca homolog, domain 3"/>
    <property type="match status" value="1"/>
</dbReference>
<dbReference type="GO" id="GO:0045892">
    <property type="term" value="P:negative regulation of DNA-templated transcription"/>
    <property type="evidence" value="ECO:0007669"/>
    <property type="project" value="UniProtKB-UniRule"/>
</dbReference>
<dbReference type="InterPro" id="IPR021153">
    <property type="entry name" value="HrcA_C"/>
</dbReference>
<evidence type="ECO:0000256" key="2">
    <source>
        <dbReference type="ARBA" id="ARBA00023015"/>
    </source>
</evidence>
<comment type="function">
    <text evidence="5 6">Negative regulator of class I heat shock genes (grpE-dnaK-dnaJ and groELS operons). Prevents heat-shock induction of these operons.</text>
</comment>
<evidence type="ECO:0000259" key="7">
    <source>
        <dbReference type="Pfam" id="PF01628"/>
    </source>
</evidence>
<evidence type="ECO:0000256" key="6">
    <source>
        <dbReference type="HAMAP-Rule" id="MF_00081"/>
    </source>
</evidence>
<comment type="caution">
    <text evidence="9">The sequence shown here is derived from an EMBL/GenBank/DDBJ whole genome shotgun (WGS) entry which is preliminary data.</text>
</comment>
<evidence type="ECO:0000313" key="9">
    <source>
        <dbReference type="EMBL" id="GGJ95102.1"/>
    </source>
</evidence>
<dbReference type="Gene3D" id="1.10.10.10">
    <property type="entry name" value="Winged helix-like DNA-binding domain superfamily/Winged helix DNA-binding domain"/>
    <property type="match status" value="1"/>
</dbReference>
<dbReference type="Pfam" id="PF01628">
    <property type="entry name" value="HrcA"/>
    <property type="match status" value="1"/>
</dbReference>
<dbReference type="FunFam" id="1.10.10.10:FF:000049">
    <property type="entry name" value="Heat-inducible transcription repressor HrcA"/>
    <property type="match status" value="1"/>
</dbReference>
<dbReference type="AlphaFoldDB" id="A0A8J3B4I0"/>
<dbReference type="InterPro" id="IPR029016">
    <property type="entry name" value="GAF-like_dom_sf"/>
</dbReference>
<proteinExistence type="inferred from homology"/>
<evidence type="ECO:0000256" key="5">
    <source>
        <dbReference type="ARBA" id="ARBA00055319"/>
    </source>
</evidence>
<sequence>MLTERQKRILRAIVDNYIRSGEPVGSRTISKREDIGFSPATVRNEMADLEEMGYLEQPHTSAGRIPSEKGYRFYVDHLMEPVRLKPEEIRRIRRLFTQRLHEFEEVIRQTATILASLTNYTAVVLGPEIYETHLKQLAIVPLSAERAVAVIVTNTGRVEHRVVDVPPDLSLSDVERMVNWINHRLAGLPLYMLKQRIDAELAEELRRESDRCARVLQLLDRALTVADEDAERVFVGGTTNILAQPEFRDVEKVRALLTVLERSDLVVELFATREDGVRVRIGRENANEAVQGCSIITASYSVDGKLVGTVGILGPTRMEYGRVVGILEHFAHDLSALLSRLYSA</sequence>
<dbReference type="InterPro" id="IPR036388">
    <property type="entry name" value="WH-like_DNA-bd_sf"/>
</dbReference>
<keyword evidence="2 6" id="KW-0805">Transcription regulation</keyword>
<dbReference type="NCBIfam" id="TIGR00331">
    <property type="entry name" value="hrcA"/>
    <property type="match status" value="1"/>
</dbReference>
<dbReference type="PANTHER" id="PTHR34824">
    <property type="entry name" value="HEAT-INDUCIBLE TRANSCRIPTION REPRESSOR HRCA"/>
    <property type="match status" value="1"/>
</dbReference>
<evidence type="ECO:0000256" key="3">
    <source>
        <dbReference type="ARBA" id="ARBA00023016"/>
    </source>
</evidence>
<dbReference type="InterPro" id="IPR002571">
    <property type="entry name" value="HrcA"/>
</dbReference>
<dbReference type="Pfam" id="PF03444">
    <property type="entry name" value="WHD_HrcA"/>
    <property type="match status" value="1"/>
</dbReference>
<dbReference type="GO" id="GO:0003677">
    <property type="term" value="F:DNA binding"/>
    <property type="evidence" value="ECO:0007669"/>
    <property type="project" value="InterPro"/>
</dbReference>
<comment type="similarity">
    <text evidence="6">Belongs to the HrcA family.</text>
</comment>
<dbReference type="PANTHER" id="PTHR34824:SF1">
    <property type="entry name" value="HEAT-INDUCIBLE TRANSCRIPTION REPRESSOR HRCA"/>
    <property type="match status" value="1"/>
</dbReference>
<dbReference type="InterPro" id="IPR036390">
    <property type="entry name" value="WH_DNA-bd_sf"/>
</dbReference>
<organism evidence="9 10">
    <name type="scientific">Calditerricola satsumensis</name>
    <dbReference type="NCBI Taxonomy" id="373054"/>
    <lineage>
        <taxon>Bacteria</taxon>
        <taxon>Bacillati</taxon>
        <taxon>Bacillota</taxon>
        <taxon>Bacilli</taxon>
        <taxon>Bacillales</taxon>
        <taxon>Bacillaceae</taxon>
        <taxon>Calditerricola</taxon>
    </lineage>
</organism>
<evidence type="ECO:0000313" key="10">
    <source>
        <dbReference type="Proteomes" id="UP000637720"/>
    </source>
</evidence>
<keyword evidence="3 6" id="KW-0346">Stress response</keyword>